<feature type="region of interest" description="Disordered" evidence="2">
    <location>
        <begin position="942"/>
        <end position="1077"/>
    </location>
</feature>
<sequence length="1284" mass="135008">MSDGPPCKKSFPAEGLTQFRRCGFSQTHIYDLGDCLHEVAKHVPLNSCLRNRLVSKRFAQAFGWAIRALVHVVGKDSESVIRDLRRVHHIYPAAATLHLVIESFEDLPRLQAVVDQLRLEGPPRLRRFAHGPNAAAAANLAATVVSVPGRSDGAHSGNAGPPSSGAHAASGSSPGRHQGSSYRVVVAAADDSGSSRDAAIGAQGSEKEHAKEGTGGTDPAACGGGSCSNLDASLSRVSYLALRCNFSCTDLHKERQRYRERISRRRDIPLLQWLGLPPALLDVLQEGREALLGNRDGYAVQGPADGEHLLDLDFLQRMPALVNLRLEVPLDLRPSRPAGGLAALTALRQLRHLELLPVNGLTSGDIAPLGELGSCLERLELFLDDSPTLHWHRRAEGYAPPDPSNPLPQQGHVIFLSQRMVRDGEYANRVYPAWTRLNAVLVRLTSLTHLSITGAAPFWLPMGQHLLSEYPQFANLELHCTGAPGYFKASPLEPDSQLQRPGAGLGGDDRTSELSRLSPAPYAEGPRRKTGGRPGRHLSVTVRHGDGNTLLEDAIQLLPVQPVHPQDEISLEIGCMGTVRTDLGLLIQELLAVLPVQSLVLQHATWTEPRVATEILRALAATQASLGEVGSSACGCGGSSAARPSRITLRKLQVWSPNQEAYEVSKRVLIPQHRNSSSEGEGTTNVGGGRMSFGCVSSGPQPHTIQELVIHGHLPDTLGPLLPPTLKCLSLANRQEDECDADACLQARQAVVQVECLPEGLEALDMQHMKLQGTVPAPGLSKLCHLSLHSCALSSLDQLALGPSLRQLALFRNSINSSSMEQLADSCPGIVELSLQETFSPDAVHRRLHMTLACADLLADLHHIARLSRLESLSLPIPHSCDGMMAMVPHLAALPSLSQLIVHGLWDLCVPSLTCLTALKRLEWLKLHMVVDTRYYTLQDPATVPQTSSPPELPSSPPPSLPLEQSRATAGPRIRRRGAVRPEPAAGRTPPSSSAALVEAAAAGPSTSAGETDSNTEGHSACKRPSTAVPSHRPTKRSWRSLPWGSREGTEFMPDDSDDENGKPPTGPSGSSGTAAAANSSAAAALIGDGANPSLPTPSGPLVTTLQYNGAQQITLAAAPSPPVPVPRRHNAHTISRELYSSLSQDLPHTRVTMKLISITFRSDGLMGEGVRVSGAGPGPDEVGGQNGLHGGVAGAGGGGGNGAGGPAAAAALVAAAALADIFDGGGDAGEGIPGAAGADGPAAGNGANPGGGDADADGGVNGGAEPADEMMAVLNDMGMQLAL</sequence>
<feature type="compositionally biased region" description="Low complexity" evidence="2">
    <location>
        <begin position="193"/>
        <end position="202"/>
    </location>
</feature>
<feature type="compositionally biased region" description="Low complexity" evidence="2">
    <location>
        <begin position="1236"/>
        <end position="1247"/>
    </location>
</feature>
<protein>
    <submittedName>
        <fullName evidence="3">Uncharacterized protein</fullName>
    </submittedName>
</protein>
<feature type="region of interest" description="Disordered" evidence="2">
    <location>
        <begin position="1233"/>
        <end position="1266"/>
    </location>
</feature>
<feature type="compositionally biased region" description="Low complexity" evidence="2">
    <location>
        <begin position="1068"/>
        <end position="1077"/>
    </location>
</feature>
<comment type="subcellular location">
    <subcellularLocation>
        <location evidence="1">Cytoplasm</location>
        <location evidence="1">Cytoskeleton</location>
        <location evidence="1">Cilium axoneme</location>
    </subcellularLocation>
</comment>
<feature type="non-terminal residue" evidence="3">
    <location>
        <position position="1284"/>
    </location>
</feature>
<dbReference type="InterPro" id="IPR032675">
    <property type="entry name" value="LRR_dom_sf"/>
</dbReference>
<evidence type="ECO:0000313" key="3">
    <source>
        <dbReference type="EMBL" id="GLI64689.1"/>
    </source>
</evidence>
<dbReference type="Proteomes" id="UP001165090">
    <property type="component" value="Unassembled WGS sequence"/>
</dbReference>
<dbReference type="Gene3D" id="3.80.10.10">
    <property type="entry name" value="Ribonuclease Inhibitor"/>
    <property type="match status" value="1"/>
</dbReference>
<feature type="compositionally biased region" description="Low complexity" evidence="2">
    <location>
        <begin position="154"/>
        <end position="175"/>
    </location>
</feature>
<proteinExistence type="predicted"/>
<gene>
    <name evidence="3" type="ORF">VaNZ11_008043</name>
</gene>
<keyword evidence="4" id="KW-1185">Reference proteome</keyword>
<feature type="compositionally biased region" description="Low complexity" evidence="2">
    <location>
        <begin position="990"/>
        <end position="1006"/>
    </location>
</feature>
<accession>A0ABQ5S4Y4</accession>
<evidence type="ECO:0000313" key="4">
    <source>
        <dbReference type="Proteomes" id="UP001165090"/>
    </source>
</evidence>
<feature type="compositionally biased region" description="Pro residues" evidence="2">
    <location>
        <begin position="951"/>
        <end position="961"/>
    </location>
</feature>
<evidence type="ECO:0000256" key="1">
    <source>
        <dbReference type="ARBA" id="ARBA00004430"/>
    </source>
</evidence>
<dbReference type="EMBL" id="BSDZ01000020">
    <property type="protein sequence ID" value="GLI64689.1"/>
    <property type="molecule type" value="Genomic_DNA"/>
</dbReference>
<feature type="region of interest" description="Disordered" evidence="2">
    <location>
        <begin position="490"/>
        <end position="538"/>
    </location>
</feature>
<reference evidence="3 4" key="1">
    <citation type="journal article" date="2023" name="IScience">
        <title>Expanded male sex-determining region conserved during the evolution of homothallism in the green alga Volvox.</title>
        <authorList>
            <person name="Yamamoto K."/>
            <person name="Matsuzaki R."/>
            <person name="Mahakham W."/>
            <person name="Heman W."/>
            <person name="Sekimoto H."/>
            <person name="Kawachi M."/>
            <person name="Minakuchi Y."/>
            <person name="Toyoda A."/>
            <person name="Nozaki H."/>
        </authorList>
    </citation>
    <scope>NUCLEOTIDE SEQUENCE [LARGE SCALE GENOMIC DNA]</scope>
    <source>
        <strain evidence="3 4">NIES-4468</strain>
    </source>
</reference>
<feature type="region of interest" description="Disordered" evidence="2">
    <location>
        <begin position="148"/>
        <end position="181"/>
    </location>
</feature>
<dbReference type="SUPFAM" id="SSF52058">
    <property type="entry name" value="L domain-like"/>
    <property type="match status" value="1"/>
</dbReference>
<feature type="compositionally biased region" description="Polar residues" evidence="2">
    <location>
        <begin position="1007"/>
        <end position="1018"/>
    </location>
</feature>
<name>A0ABQ5S4Y4_9CHLO</name>
<organism evidence="3 4">
    <name type="scientific">Volvox africanus</name>
    <dbReference type="NCBI Taxonomy" id="51714"/>
    <lineage>
        <taxon>Eukaryota</taxon>
        <taxon>Viridiplantae</taxon>
        <taxon>Chlorophyta</taxon>
        <taxon>core chlorophytes</taxon>
        <taxon>Chlorophyceae</taxon>
        <taxon>CS clade</taxon>
        <taxon>Chlamydomonadales</taxon>
        <taxon>Volvocaceae</taxon>
        <taxon>Volvox</taxon>
    </lineage>
</organism>
<comment type="caution">
    <text evidence="3">The sequence shown here is derived from an EMBL/GenBank/DDBJ whole genome shotgun (WGS) entry which is preliminary data.</text>
</comment>
<feature type="region of interest" description="Disordered" evidence="2">
    <location>
        <begin position="193"/>
        <end position="217"/>
    </location>
</feature>
<evidence type="ECO:0000256" key="2">
    <source>
        <dbReference type="SAM" id="MobiDB-lite"/>
    </source>
</evidence>